<accession>A0AAU9V052</accession>
<proteinExistence type="predicted"/>
<comment type="caution">
    <text evidence="1">The sequence shown here is derived from an EMBL/GenBank/DDBJ whole genome shotgun (WGS) entry which is preliminary data.</text>
</comment>
<keyword evidence="2" id="KW-1185">Reference proteome</keyword>
<name>A0AAU9V052_EUPED</name>
<dbReference type="EMBL" id="CAKOGL010000026">
    <property type="protein sequence ID" value="CAH2103194.1"/>
    <property type="molecule type" value="Genomic_DNA"/>
</dbReference>
<reference evidence="1" key="1">
    <citation type="submission" date="2022-03" db="EMBL/GenBank/DDBJ databases">
        <authorList>
            <person name="Tunstrom K."/>
        </authorList>
    </citation>
    <scope>NUCLEOTIDE SEQUENCE</scope>
</reference>
<sequence length="109" mass="12383">MTVLKNQSVGIVKKLSFFYKKNINQAMFGTNEHIDQLMDDTSIDSPIGGEGLQPFPRSPQEFNINGNLENNYFEEKKFNDLVNALDNIIKQSPWKSEDVLLEDSLAAMN</sequence>
<evidence type="ECO:0000313" key="2">
    <source>
        <dbReference type="Proteomes" id="UP001153954"/>
    </source>
</evidence>
<evidence type="ECO:0000313" key="1">
    <source>
        <dbReference type="EMBL" id="CAH2103194.1"/>
    </source>
</evidence>
<organism evidence="1 2">
    <name type="scientific">Euphydryas editha</name>
    <name type="common">Edith's checkerspot</name>
    <dbReference type="NCBI Taxonomy" id="104508"/>
    <lineage>
        <taxon>Eukaryota</taxon>
        <taxon>Metazoa</taxon>
        <taxon>Ecdysozoa</taxon>
        <taxon>Arthropoda</taxon>
        <taxon>Hexapoda</taxon>
        <taxon>Insecta</taxon>
        <taxon>Pterygota</taxon>
        <taxon>Neoptera</taxon>
        <taxon>Endopterygota</taxon>
        <taxon>Lepidoptera</taxon>
        <taxon>Glossata</taxon>
        <taxon>Ditrysia</taxon>
        <taxon>Papilionoidea</taxon>
        <taxon>Nymphalidae</taxon>
        <taxon>Nymphalinae</taxon>
        <taxon>Euphydryas</taxon>
    </lineage>
</organism>
<dbReference type="Proteomes" id="UP001153954">
    <property type="component" value="Unassembled WGS sequence"/>
</dbReference>
<gene>
    <name evidence="1" type="ORF">EEDITHA_LOCUS17737</name>
</gene>
<dbReference type="AlphaFoldDB" id="A0AAU9V052"/>
<protein>
    <submittedName>
        <fullName evidence="1">Uncharacterized protein</fullName>
    </submittedName>
</protein>